<dbReference type="Proteomes" id="UP001162480">
    <property type="component" value="Chromosome 18"/>
</dbReference>
<evidence type="ECO:0000313" key="3">
    <source>
        <dbReference type="Proteomes" id="UP001162480"/>
    </source>
</evidence>
<protein>
    <submittedName>
        <fullName evidence="2">Uncharacterized protein</fullName>
    </submittedName>
</protein>
<name>A0AA36FFB8_OCTVU</name>
<evidence type="ECO:0000256" key="1">
    <source>
        <dbReference type="SAM" id="MobiDB-lite"/>
    </source>
</evidence>
<organism evidence="2 3">
    <name type="scientific">Octopus vulgaris</name>
    <name type="common">Common octopus</name>
    <dbReference type="NCBI Taxonomy" id="6645"/>
    <lineage>
        <taxon>Eukaryota</taxon>
        <taxon>Metazoa</taxon>
        <taxon>Spiralia</taxon>
        <taxon>Lophotrochozoa</taxon>
        <taxon>Mollusca</taxon>
        <taxon>Cephalopoda</taxon>
        <taxon>Coleoidea</taxon>
        <taxon>Octopodiformes</taxon>
        <taxon>Octopoda</taxon>
        <taxon>Incirrata</taxon>
        <taxon>Octopodidae</taxon>
        <taxon>Octopus</taxon>
    </lineage>
</organism>
<reference evidence="2" key="1">
    <citation type="submission" date="2023-08" db="EMBL/GenBank/DDBJ databases">
        <authorList>
            <person name="Alioto T."/>
            <person name="Alioto T."/>
            <person name="Gomez Garrido J."/>
        </authorList>
    </citation>
    <scope>NUCLEOTIDE SEQUENCE</scope>
</reference>
<accession>A0AA36FFB8</accession>
<keyword evidence="3" id="KW-1185">Reference proteome</keyword>
<gene>
    <name evidence="2" type="ORF">OCTVUL_1B027769</name>
</gene>
<dbReference type="AlphaFoldDB" id="A0AA36FFB8"/>
<feature type="region of interest" description="Disordered" evidence="1">
    <location>
        <begin position="213"/>
        <end position="253"/>
    </location>
</feature>
<feature type="compositionally biased region" description="Basic residues" evidence="1">
    <location>
        <begin position="213"/>
        <end position="230"/>
    </location>
</feature>
<evidence type="ECO:0000313" key="2">
    <source>
        <dbReference type="EMBL" id="CAI9736325.1"/>
    </source>
</evidence>
<feature type="compositionally biased region" description="Polar residues" evidence="1">
    <location>
        <begin position="239"/>
        <end position="253"/>
    </location>
</feature>
<dbReference type="EMBL" id="OX597831">
    <property type="protein sequence ID" value="CAI9736325.1"/>
    <property type="molecule type" value="Genomic_DNA"/>
</dbReference>
<proteinExistence type="predicted"/>
<sequence length="253" mass="28899">MKSFPHLHVPSDKTKNIYAVTPDTYNRLADNAITAKYKKVDDTALTETNLAGKEIATSLKLDDRTEPLRVKSPHFTLKVHKNNFENKPSVRLINPTKSDIGSVSKKILDRILPKIHEASPLPLWNRTSEAITWFRDLPDKSNTRFLQLDIEEYYASISESLLIDAINFARTFSTITEAEQDEILHAQIALFRKSTDEKIQALTDKLQRLKFPRYRPRTKSGSRRNTKKRSSSALVLGKSNYQRLNATKSKGES</sequence>